<keyword evidence="3" id="KW-1185">Reference proteome</keyword>
<feature type="transmembrane region" description="Helical" evidence="1">
    <location>
        <begin position="167"/>
        <end position="184"/>
    </location>
</feature>
<keyword evidence="1" id="KW-0472">Membrane</keyword>
<sequence length="224" mass="25921">MNSPYNRFFKFSLKEKTKFFLQLFGCLLLIVGSISIFIIWINPQLSFICMFLFFFSLSIIAPFIDVPSMVKSGKITYHSLFFLAEKENKGVIKVHGGTLFDYYFVFQKNMKGQERTKLVIYEYLKGLKNLIESQNQDIIIEGTSYIINERTAKKLGLKKVQTNSSQLIILIFNYFNLAMSISLVKRKLHLPNLSNLNTYQGEVSAIKSKEVFIDKMISRLDANN</sequence>
<evidence type="ECO:0000313" key="2">
    <source>
        <dbReference type="EMBL" id="OHX66409.1"/>
    </source>
</evidence>
<keyword evidence="1" id="KW-0812">Transmembrane</keyword>
<dbReference type="EMBL" id="JRYR02000001">
    <property type="protein sequence ID" value="OHX66409.1"/>
    <property type="molecule type" value="Genomic_DNA"/>
</dbReference>
<dbReference type="Proteomes" id="UP000179797">
    <property type="component" value="Unassembled WGS sequence"/>
</dbReference>
<accession>A0A1S1YZH4</accession>
<name>A0A1S1YZH4_FLAPC</name>
<evidence type="ECO:0000256" key="1">
    <source>
        <dbReference type="SAM" id="Phobius"/>
    </source>
</evidence>
<evidence type="ECO:0000313" key="3">
    <source>
        <dbReference type="Proteomes" id="UP000179797"/>
    </source>
</evidence>
<reference evidence="2 3" key="1">
    <citation type="journal article" date="2012" name="Int. J. Syst. Evol. Microbiol.">
        <title>Flammeovirga pacifica sp. nov., isolated from deep-sea sediment.</title>
        <authorList>
            <person name="Xu H."/>
            <person name="Fu Y."/>
            <person name="Yang N."/>
            <person name="Ding Z."/>
            <person name="Lai Q."/>
            <person name="Zeng R."/>
        </authorList>
    </citation>
    <scope>NUCLEOTIDE SEQUENCE [LARGE SCALE GENOMIC DNA]</scope>
    <source>
        <strain evidence="3">DSM 24597 / LMG 26175 / WPAGA1</strain>
    </source>
</reference>
<dbReference type="AlphaFoldDB" id="A0A1S1YZH4"/>
<protein>
    <submittedName>
        <fullName evidence="2">Uncharacterized protein</fullName>
    </submittedName>
</protein>
<gene>
    <name evidence="2" type="ORF">NH26_08595</name>
</gene>
<feature type="transmembrane region" description="Helical" evidence="1">
    <location>
        <begin position="20"/>
        <end position="39"/>
    </location>
</feature>
<organism evidence="2 3">
    <name type="scientific">Flammeovirga pacifica</name>
    <dbReference type="NCBI Taxonomy" id="915059"/>
    <lineage>
        <taxon>Bacteria</taxon>
        <taxon>Pseudomonadati</taxon>
        <taxon>Bacteroidota</taxon>
        <taxon>Cytophagia</taxon>
        <taxon>Cytophagales</taxon>
        <taxon>Flammeovirgaceae</taxon>
        <taxon>Flammeovirga</taxon>
    </lineage>
</organism>
<proteinExistence type="predicted"/>
<feature type="transmembrane region" description="Helical" evidence="1">
    <location>
        <begin position="45"/>
        <end position="64"/>
    </location>
</feature>
<comment type="caution">
    <text evidence="2">The sequence shown here is derived from an EMBL/GenBank/DDBJ whole genome shotgun (WGS) entry which is preliminary data.</text>
</comment>
<keyword evidence="1" id="KW-1133">Transmembrane helix</keyword>
<dbReference type="STRING" id="915059.NH26_08595"/>